<accession>A0A839IJR9</accession>
<dbReference type="InterPro" id="IPR003717">
    <property type="entry name" value="RecO"/>
</dbReference>
<gene>
    <name evidence="8 10" type="primary">recO</name>
    <name evidence="10" type="ORF">H4O21_02225</name>
</gene>
<keyword evidence="6 8" id="KW-0234">DNA repair</keyword>
<sequence length="234" mass="26234">MPERVECQPAYVLHSRPYKETSALVSFLTLDYGRIDGVARGVRRKNSRNRALLQSLQPLHISWRGASELKTLSDIEACGGLPLLTGRAVSCVLYANELINRLIMPGEAVPELFREYALLINQLQDKALLEPALRNFEWQLLASLGYPILFRQSSGKVIDPQGRYDYLWQSGFVINDEGIPGELLLALEQDDWSDPRALRAAKILNRAAIQPLLGDKPLLSRQLFHNGVHKAPAP</sequence>
<dbReference type="GO" id="GO:0006310">
    <property type="term" value="P:DNA recombination"/>
    <property type="evidence" value="ECO:0007669"/>
    <property type="project" value="UniProtKB-UniRule"/>
</dbReference>
<dbReference type="Pfam" id="PF02565">
    <property type="entry name" value="RecO_C"/>
    <property type="match status" value="1"/>
</dbReference>
<evidence type="ECO:0000259" key="9">
    <source>
        <dbReference type="Pfam" id="PF11967"/>
    </source>
</evidence>
<dbReference type="SUPFAM" id="SSF50249">
    <property type="entry name" value="Nucleic acid-binding proteins"/>
    <property type="match status" value="1"/>
</dbReference>
<dbReference type="SUPFAM" id="SSF57863">
    <property type="entry name" value="ArfGap/RecO-like zinc finger"/>
    <property type="match status" value="1"/>
</dbReference>
<dbReference type="InterPro" id="IPR022572">
    <property type="entry name" value="DNA_rep/recomb_RecO_N"/>
</dbReference>
<organism evidence="10 11">
    <name type="scientific">Oceanospirillum sediminis</name>
    <dbReference type="NCBI Taxonomy" id="2760088"/>
    <lineage>
        <taxon>Bacteria</taxon>
        <taxon>Pseudomonadati</taxon>
        <taxon>Pseudomonadota</taxon>
        <taxon>Gammaproteobacteria</taxon>
        <taxon>Oceanospirillales</taxon>
        <taxon>Oceanospirillaceae</taxon>
        <taxon>Oceanospirillum</taxon>
    </lineage>
</organism>
<dbReference type="PANTHER" id="PTHR33991">
    <property type="entry name" value="DNA REPAIR PROTEIN RECO"/>
    <property type="match status" value="1"/>
</dbReference>
<keyword evidence="4 8" id="KW-0227">DNA damage</keyword>
<dbReference type="Gene3D" id="1.20.1440.120">
    <property type="entry name" value="Recombination protein O, C-terminal domain"/>
    <property type="match status" value="1"/>
</dbReference>
<dbReference type="GO" id="GO:0006302">
    <property type="term" value="P:double-strand break repair"/>
    <property type="evidence" value="ECO:0007669"/>
    <property type="project" value="TreeGrafter"/>
</dbReference>
<proteinExistence type="inferred from homology"/>
<dbReference type="RefSeq" id="WP_182807207.1">
    <property type="nucleotide sequence ID" value="NZ_JACJFM010000002.1"/>
</dbReference>
<dbReference type="EMBL" id="JACJFM010000002">
    <property type="protein sequence ID" value="MBB1485425.1"/>
    <property type="molecule type" value="Genomic_DNA"/>
</dbReference>
<evidence type="ECO:0000256" key="1">
    <source>
        <dbReference type="ARBA" id="ARBA00003065"/>
    </source>
</evidence>
<dbReference type="AlphaFoldDB" id="A0A839IJR9"/>
<dbReference type="InterPro" id="IPR042242">
    <property type="entry name" value="RecO_C"/>
</dbReference>
<dbReference type="Pfam" id="PF11967">
    <property type="entry name" value="RecO_N"/>
    <property type="match status" value="1"/>
</dbReference>
<dbReference type="InterPro" id="IPR012340">
    <property type="entry name" value="NA-bd_OB-fold"/>
</dbReference>
<dbReference type="Proteomes" id="UP000565262">
    <property type="component" value="Unassembled WGS sequence"/>
</dbReference>
<name>A0A839IJR9_9GAMM</name>
<evidence type="ECO:0000256" key="4">
    <source>
        <dbReference type="ARBA" id="ARBA00022763"/>
    </source>
</evidence>
<evidence type="ECO:0000256" key="8">
    <source>
        <dbReference type="HAMAP-Rule" id="MF_00201"/>
    </source>
</evidence>
<evidence type="ECO:0000256" key="5">
    <source>
        <dbReference type="ARBA" id="ARBA00023172"/>
    </source>
</evidence>
<protein>
    <recommendedName>
        <fullName evidence="3 8">DNA repair protein RecO</fullName>
    </recommendedName>
    <alternativeName>
        <fullName evidence="7 8">Recombination protein O</fullName>
    </alternativeName>
</protein>
<evidence type="ECO:0000256" key="2">
    <source>
        <dbReference type="ARBA" id="ARBA00007452"/>
    </source>
</evidence>
<evidence type="ECO:0000256" key="3">
    <source>
        <dbReference type="ARBA" id="ARBA00021310"/>
    </source>
</evidence>
<dbReference type="Gene3D" id="2.40.50.140">
    <property type="entry name" value="Nucleic acid-binding proteins"/>
    <property type="match status" value="1"/>
</dbReference>
<dbReference type="InterPro" id="IPR037278">
    <property type="entry name" value="ARFGAP/RecO"/>
</dbReference>
<comment type="similarity">
    <text evidence="2 8">Belongs to the RecO family.</text>
</comment>
<keyword evidence="11" id="KW-1185">Reference proteome</keyword>
<feature type="domain" description="DNA replication/recombination mediator RecO N-terminal" evidence="9">
    <location>
        <begin position="8"/>
        <end position="78"/>
    </location>
</feature>
<dbReference type="NCBIfam" id="TIGR00613">
    <property type="entry name" value="reco"/>
    <property type="match status" value="1"/>
</dbReference>
<dbReference type="GO" id="GO:0043590">
    <property type="term" value="C:bacterial nucleoid"/>
    <property type="evidence" value="ECO:0007669"/>
    <property type="project" value="TreeGrafter"/>
</dbReference>
<dbReference type="HAMAP" id="MF_00201">
    <property type="entry name" value="RecO"/>
    <property type="match status" value="1"/>
</dbReference>
<evidence type="ECO:0000256" key="7">
    <source>
        <dbReference type="ARBA" id="ARBA00033409"/>
    </source>
</evidence>
<comment type="caution">
    <text evidence="10">The sequence shown here is derived from an EMBL/GenBank/DDBJ whole genome shotgun (WGS) entry which is preliminary data.</text>
</comment>
<keyword evidence="5 8" id="KW-0233">DNA recombination</keyword>
<evidence type="ECO:0000313" key="11">
    <source>
        <dbReference type="Proteomes" id="UP000565262"/>
    </source>
</evidence>
<evidence type="ECO:0000256" key="6">
    <source>
        <dbReference type="ARBA" id="ARBA00023204"/>
    </source>
</evidence>
<comment type="function">
    <text evidence="1 8">Involved in DNA repair and RecF pathway recombination.</text>
</comment>
<dbReference type="PANTHER" id="PTHR33991:SF1">
    <property type="entry name" value="DNA REPAIR PROTEIN RECO"/>
    <property type="match status" value="1"/>
</dbReference>
<evidence type="ECO:0000313" key="10">
    <source>
        <dbReference type="EMBL" id="MBB1485425.1"/>
    </source>
</evidence>
<reference evidence="10 11" key="1">
    <citation type="submission" date="2020-08" db="EMBL/GenBank/DDBJ databases">
        <title>Oceanospirillum sp. nov. isolated from marine sediment.</title>
        <authorList>
            <person name="Ji X."/>
        </authorList>
    </citation>
    <scope>NUCLEOTIDE SEQUENCE [LARGE SCALE GENOMIC DNA]</scope>
    <source>
        <strain evidence="10 11">D5</strain>
    </source>
</reference>